<gene>
    <name evidence="2" type="ORF">FOB41_05260</name>
</gene>
<evidence type="ECO:0000313" key="3">
    <source>
        <dbReference type="Proteomes" id="UP000500870"/>
    </source>
</evidence>
<evidence type="ECO:0000256" key="1">
    <source>
        <dbReference type="SAM" id="MobiDB-lite"/>
    </source>
</evidence>
<name>A0A6H0ZKK8_9HYPH</name>
<dbReference type="EMBL" id="CP050898">
    <property type="protein sequence ID" value="QIX20587.1"/>
    <property type="molecule type" value="Genomic_DNA"/>
</dbReference>
<evidence type="ECO:0000313" key="2">
    <source>
        <dbReference type="EMBL" id="QIX20587.1"/>
    </source>
</evidence>
<protein>
    <submittedName>
        <fullName evidence="2">Uncharacterized protein</fullName>
    </submittedName>
</protein>
<accession>A0A6H0ZKK8</accession>
<dbReference type="AlphaFoldDB" id="A0A6H0ZKK8"/>
<organism evidence="2 3">
    <name type="scientific">Agrobacterium pusense</name>
    <dbReference type="NCBI Taxonomy" id="648995"/>
    <lineage>
        <taxon>Bacteria</taxon>
        <taxon>Pseudomonadati</taxon>
        <taxon>Pseudomonadota</taxon>
        <taxon>Alphaproteobacteria</taxon>
        <taxon>Hyphomicrobiales</taxon>
        <taxon>Rhizobiaceae</taxon>
        <taxon>Rhizobium/Agrobacterium group</taxon>
        <taxon>Agrobacterium</taxon>
    </lineage>
</organism>
<reference evidence="2 3" key="1">
    <citation type="submission" date="2020-04" db="EMBL/GenBank/DDBJ databases">
        <title>FDA dAtabase for Regulatory Grade micrObial Sequences (FDA-ARGOS): Supporting development and validation of Infectious Disease Dx tests.</title>
        <authorList>
            <person name="Sciortino C."/>
            <person name="Tallon L."/>
            <person name="Sadzewicz L."/>
            <person name="Vavikolanu K."/>
            <person name="Mehta A."/>
            <person name="Aluvathingal J."/>
            <person name="Nadendla S."/>
            <person name="Nandy P."/>
            <person name="Geyer C."/>
            <person name="Yan Y."/>
            <person name="Sichtig H."/>
        </authorList>
    </citation>
    <scope>NUCLEOTIDE SEQUENCE [LARGE SCALE GENOMIC DNA]</scope>
    <source>
        <strain evidence="2 3">FDAARGOS_633</strain>
    </source>
</reference>
<proteinExistence type="predicted"/>
<dbReference type="RefSeq" id="WP_065656117.1">
    <property type="nucleotide sequence ID" value="NZ_CP050898.1"/>
</dbReference>
<dbReference type="Pfam" id="PF11123">
    <property type="entry name" value="DNA_Packaging_2"/>
    <property type="match status" value="1"/>
</dbReference>
<sequence>MTLDKTLSELHEKLADKLLQKVKSGDVTAAELNVARQFLKDNNIDAIPKEGSPLQQLTDSLPFTGDEDTARH</sequence>
<dbReference type="Proteomes" id="UP000500870">
    <property type="component" value="Chromosome 1"/>
</dbReference>
<feature type="region of interest" description="Disordered" evidence="1">
    <location>
        <begin position="47"/>
        <end position="72"/>
    </location>
</feature>
<dbReference type="InterPro" id="IPR024345">
    <property type="entry name" value="DNA_matur_Phage_T7-like"/>
</dbReference>